<sequence length="104" mass="12455">MNGANNILQEMEEVWVNGLKGFAKFRYGQWWWTKQPLRWFHYGNSVPFCFHIGIQDYKYVNGECVIISISPSMNIYIYIYIFMGFSFLVKRHPIGEEFGKDYCF</sequence>
<protein>
    <submittedName>
        <fullName evidence="1">Uncharacterized protein</fullName>
    </submittedName>
</protein>
<gene>
    <name evidence="1" type="ORF">M9H77_29027</name>
</gene>
<keyword evidence="2" id="KW-1185">Reference proteome</keyword>
<evidence type="ECO:0000313" key="1">
    <source>
        <dbReference type="EMBL" id="KAI5660234.1"/>
    </source>
</evidence>
<reference evidence="2" key="1">
    <citation type="journal article" date="2023" name="Nat. Plants">
        <title>Single-cell RNA sequencing provides a high-resolution roadmap for understanding the multicellular compartmentation of specialized metabolism.</title>
        <authorList>
            <person name="Sun S."/>
            <person name="Shen X."/>
            <person name="Li Y."/>
            <person name="Li Y."/>
            <person name="Wang S."/>
            <person name="Li R."/>
            <person name="Zhang H."/>
            <person name="Shen G."/>
            <person name="Guo B."/>
            <person name="Wei J."/>
            <person name="Xu J."/>
            <person name="St-Pierre B."/>
            <person name="Chen S."/>
            <person name="Sun C."/>
        </authorList>
    </citation>
    <scope>NUCLEOTIDE SEQUENCE [LARGE SCALE GENOMIC DNA]</scope>
</reference>
<name>A0ACC0AHD5_CATRO</name>
<dbReference type="EMBL" id="CM044706">
    <property type="protein sequence ID" value="KAI5660234.1"/>
    <property type="molecule type" value="Genomic_DNA"/>
</dbReference>
<proteinExistence type="predicted"/>
<comment type="caution">
    <text evidence="1">The sequence shown here is derived from an EMBL/GenBank/DDBJ whole genome shotgun (WGS) entry which is preliminary data.</text>
</comment>
<accession>A0ACC0AHD5</accession>
<dbReference type="Proteomes" id="UP001060085">
    <property type="component" value="Linkage Group LG06"/>
</dbReference>
<organism evidence="1 2">
    <name type="scientific">Catharanthus roseus</name>
    <name type="common">Madagascar periwinkle</name>
    <name type="synonym">Vinca rosea</name>
    <dbReference type="NCBI Taxonomy" id="4058"/>
    <lineage>
        <taxon>Eukaryota</taxon>
        <taxon>Viridiplantae</taxon>
        <taxon>Streptophyta</taxon>
        <taxon>Embryophyta</taxon>
        <taxon>Tracheophyta</taxon>
        <taxon>Spermatophyta</taxon>
        <taxon>Magnoliopsida</taxon>
        <taxon>eudicotyledons</taxon>
        <taxon>Gunneridae</taxon>
        <taxon>Pentapetalae</taxon>
        <taxon>asterids</taxon>
        <taxon>lamiids</taxon>
        <taxon>Gentianales</taxon>
        <taxon>Apocynaceae</taxon>
        <taxon>Rauvolfioideae</taxon>
        <taxon>Vinceae</taxon>
        <taxon>Catharanthinae</taxon>
        <taxon>Catharanthus</taxon>
    </lineage>
</organism>
<evidence type="ECO:0000313" key="2">
    <source>
        <dbReference type="Proteomes" id="UP001060085"/>
    </source>
</evidence>